<evidence type="ECO:0000313" key="3">
    <source>
        <dbReference type="Proteomes" id="UP000001798"/>
    </source>
</evidence>
<reference evidence="2 3" key="3">
    <citation type="journal article" date="2017" name="Mol. Plant Pathol.">
        <title>A gapless genome sequence of the fungus Botrytis cinerea.</title>
        <authorList>
            <person name="Van Kan J.A."/>
            <person name="Stassen J.H."/>
            <person name="Mosbach A."/>
            <person name="Van Der Lee T.A."/>
            <person name="Faino L."/>
            <person name="Farmer A.D."/>
            <person name="Papasotiriou D.G."/>
            <person name="Zhou S."/>
            <person name="Seidl M.F."/>
            <person name="Cottam E."/>
            <person name="Edel D."/>
            <person name="Hahn M."/>
            <person name="Schwartz D.C."/>
            <person name="Dietrich R.A."/>
            <person name="Widdison S."/>
            <person name="Scalliet G."/>
        </authorList>
    </citation>
    <scope>NUCLEOTIDE SEQUENCE [LARGE SCALE GENOMIC DNA]</scope>
    <source>
        <strain evidence="2 3">B05.10</strain>
    </source>
</reference>
<feature type="region of interest" description="Disordered" evidence="1">
    <location>
        <begin position="425"/>
        <end position="558"/>
    </location>
</feature>
<gene>
    <name evidence="2" type="ORF">BCIN_11g01390</name>
</gene>
<feature type="compositionally biased region" description="Acidic residues" evidence="1">
    <location>
        <begin position="1063"/>
        <end position="1073"/>
    </location>
</feature>
<dbReference type="Pfam" id="PF12224">
    <property type="entry name" value="Amidoligase_2"/>
    <property type="match status" value="1"/>
</dbReference>
<proteinExistence type="predicted"/>
<dbReference type="Proteomes" id="UP000001798">
    <property type="component" value="Chromosome 11"/>
</dbReference>
<organism evidence="2 3">
    <name type="scientific">Botryotinia fuckeliana (strain B05.10)</name>
    <name type="common">Noble rot fungus</name>
    <name type="synonym">Botrytis cinerea</name>
    <dbReference type="NCBI Taxonomy" id="332648"/>
    <lineage>
        <taxon>Eukaryota</taxon>
        <taxon>Fungi</taxon>
        <taxon>Dikarya</taxon>
        <taxon>Ascomycota</taxon>
        <taxon>Pezizomycotina</taxon>
        <taxon>Leotiomycetes</taxon>
        <taxon>Helotiales</taxon>
        <taxon>Sclerotiniaceae</taxon>
        <taxon>Botrytis</taxon>
    </lineage>
</organism>
<name>A0A384JX21_BOTFB</name>
<evidence type="ECO:0000256" key="1">
    <source>
        <dbReference type="SAM" id="MobiDB-lite"/>
    </source>
</evidence>
<evidence type="ECO:0008006" key="4">
    <source>
        <dbReference type="Google" id="ProtNLM"/>
    </source>
</evidence>
<sequence>MNIKHVPKKTPVSPDIPSFGVEFEFLIAVLAKPSIENPNPSDPRTVYFPSTPEDNAPSYFQIPVGKEDWANEWSIYAHIKRSLASIGLPTEPRKANSNFAMWEVTADGSIKGPAPPSRRNKKAYADWQAYTYWPIEIRTPAYYYNEDALRDISDFCAIMRKNYLVTVNESCGLHVHIGYGTQGFTLPHLRRLGAIIEAFEPQFDSIHPEHRIDSRNAHCVSFRQNTYFQYQYRQDHGRAPRVLETIATLLAYESRDAFRTCVASEATTGSYAFVGETTAWNFDRMGTESKRRPEHVPDTIEFRGHEGSLDAEAVGNWVRTLVGVVEYTRSVNAWGFGELLLRAREESWELGARDQRVTGQGRYEPGGVMYRPVFGEEWCGLVDLLRVLKINGPALYYESRKGRWLENGVYNHWYKHAPSEYVVQPIHEDPEPSNDDESLPPSSKPSSDSESGLFDPFNPNPIPVTPGNPVEEPEGEKTTPVDLTNLDIDTGFSDHSSSPTKKVSAPKPSVKPYIAVPYPDTPETKPKPTPRTGFKVPSSSSSSSTTNSSTKSVSLTSSHYEREAVKARAIAAKFWDGERKREKDEAEKEVAKRGKAVEEKTEKNRKKSSMDLGSERVMSTRSAASASAVEFTDTGAREEEDVWEPQGWKGADSDAISEETKVFAEAKRLSEEQAELEERIRNLRPGIGYLHAVRHPPLRPLPGPVKYTHRAPNQHSHLLQGTTPAEIEALAPNTSNFLGRPFHRAFRAPSTPWLEHAPSGSGMNPRRMPYPGPVPIIEESRITMLEDALNSTIGEEWIWDHGLRTRSAGLQHMLRGRQLYEVSPTIKARLLAYNDLIINHHSHGRSIHQLFPARAHNVTQFEAADDRWWRGQIAESEIVRLERQAADSDENAALNALETLDSMRRGEQYFYQPVGVQNPFASGPRTQAQIEEDISPGADAPIAVPGPDNSTPASSAVPAGPRNPRTEERNHFRKVQEDACRATRELEEAEEAAAKDEMEKYEAEMKRRMEVAMAMILKAREEAAATEEEDEEENGDEEEEEDDEEEEEKDSTIVAPEPQDSWEKDDEGGFGTV</sequence>
<dbReference type="VEuPathDB" id="FungiDB:Bcin11g01390"/>
<dbReference type="RefSeq" id="XP_001556600.1">
    <property type="nucleotide sequence ID" value="XM_001556550.2"/>
</dbReference>
<feature type="region of interest" description="Disordered" evidence="1">
    <location>
        <begin position="1018"/>
        <end position="1073"/>
    </location>
</feature>
<feature type="compositionally biased region" description="Low complexity" evidence="1">
    <location>
        <begin position="538"/>
        <end position="558"/>
    </location>
</feature>
<reference evidence="2 3" key="1">
    <citation type="journal article" date="2011" name="PLoS Genet.">
        <title>Genomic analysis of the necrotrophic fungal pathogens Sclerotinia sclerotiorum and Botrytis cinerea.</title>
        <authorList>
            <person name="Amselem J."/>
            <person name="Cuomo C.A."/>
            <person name="van Kan J.A."/>
            <person name="Viaud M."/>
            <person name="Benito E.P."/>
            <person name="Couloux A."/>
            <person name="Coutinho P.M."/>
            <person name="de Vries R.P."/>
            <person name="Dyer P.S."/>
            <person name="Fillinger S."/>
            <person name="Fournier E."/>
            <person name="Gout L."/>
            <person name="Hahn M."/>
            <person name="Kohn L."/>
            <person name="Lapalu N."/>
            <person name="Plummer K.M."/>
            <person name="Pradier J.M."/>
            <person name="Quevillon E."/>
            <person name="Sharon A."/>
            <person name="Simon A."/>
            <person name="ten Have A."/>
            <person name="Tudzynski B."/>
            <person name="Tudzynski P."/>
            <person name="Wincker P."/>
            <person name="Andrew M."/>
            <person name="Anthouard V."/>
            <person name="Beever R.E."/>
            <person name="Beffa R."/>
            <person name="Benoit I."/>
            <person name="Bouzid O."/>
            <person name="Brault B."/>
            <person name="Chen Z."/>
            <person name="Choquer M."/>
            <person name="Collemare J."/>
            <person name="Cotton P."/>
            <person name="Danchin E.G."/>
            <person name="Da Silva C."/>
            <person name="Gautier A."/>
            <person name="Giraud C."/>
            <person name="Giraud T."/>
            <person name="Gonzalez C."/>
            <person name="Grossetete S."/>
            <person name="Guldener U."/>
            <person name="Henrissat B."/>
            <person name="Howlett B.J."/>
            <person name="Kodira C."/>
            <person name="Kretschmer M."/>
            <person name="Lappartient A."/>
            <person name="Leroch M."/>
            <person name="Levis C."/>
            <person name="Mauceli E."/>
            <person name="Neuveglise C."/>
            <person name="Oeser B."/>
            <person name="Pearson M."/>
            <person name="Poulain J."/>
            <person name="Poussereau N."/>
            <person name="Quesneville H."/>
            <person name="Rascle C."/>
            <person name="Schumacher J."/>
            <person name="Segurens B."/>
            <person name="Sexton A."/>
            <person name="Silva E."/>
            <person name="Sirven C."/>
            <person name="Soanes D.M."/>
            <person name="Talbot N.J."/>
            <person name="Templeton M."/>
            <person name="Yandava C."/>
            <person name="Yarden O."/>
            <person name="Zeng Q."/>
            <person name="Rollins J.A."/>
            <person name="Lebrun M.H."/>
            <person name="Dickman M."/>
        </authorList>
    </citation>
    <scope>NUCLEOTIDE SEQUENCE [LARGE SCALE GENOMIC DNA]</scope>
    <source>
        <strain evidence="2 3">B05.10</strain>
    </source>
</reference>
<keyword evidence="3" id="KW-1185">Reference proteome</keyword>
<dbReference type="OrthoDB" id="412402at2759"/>
<dbReference type="InterPro" id="IPR022025">
    <property type="entry name" value="Amidoligase_2"/>
</dbReference>
<feature type="compositionally biased region" description="Low complexity" evidence="1">
    <location>
        <begin position="496"/>
        <end position="512"/>
    </location>
</feature>
<protein>
    <recommendedName>
        <fullName evidence="4">Amidoligase enzyme protein</fullName>
    </recommendedName>
</protein>
<feature type="compositionally biased region" description="Basic and acidic residues" evidence="1">
    <location>
        <begin position="578"/>
        <end position="602"/>
    </location>
</feature>
<dbReference type="KEGG" id="bfu:BCIN_11g01390"/>
<evidence type="ECO:0000313" key="2">
    <source>
        <dbReference type="EMBL" id="ATZ54807.1"/>
    </source>
</evidence>
<dbReference type="AlphaFoldDB" id="A0A384JX21"/>
<dbReference type="PANTHER" id="PTHR36847:SF1">
    <property type="entry name" value="AMIDOLIGASE ENZYME"/>
    <property type="match status" value="1"/>
</dbReference>
<reference evidence="2 3" key="2">
    <citation type="journal article" date="2012" name="Eukaryot. Cell">
        <title>Genome update of Botrytis cinerea strains B05.10 and T4.</title>
        <authorList>
            <person name="Staats M."/>
            <person name="van Kan J.A."/>
        </authorList>
    </citation>
    <scope>NUCLEOTIDE SEQUENCE [LARGE SCALE GENOMIC DNA]</scope>
    <source>
        <strain evidence="2 3">B05.10</strain>
    </source>
</reference>
<feature type="compositionally biased region" description="Acidic residues" evidence="1">
    <location>
        <begin position="1024"/>
        <end position="1049"/>
    </location>
</feature>
<feature type="region of interest" description="Disordered" evidence="1">
    <location>
        <begin position="578"/>
        <end position="654"/>
    </location>
</feature>
<feature type="compositionally biased region" description="Basic and acidic residues" evidence="1">
    <location>
        <begin position="964"/>
        <end position="975"/>
    </location>
</feature>
<feature type="compositionally biased region" description="Low complexity" evidence="1">
    <location>
        <begin position="439"/>
        <end position="451"/>
    </location>
</feature>
<feature type="region of interest" description="Disordered" evidence="1">
    <location>
        <begin position="937"/>
        <end position="975"/>
    </location>
</feature>
<dbReference type="PANTHER" id="PTHR36847">
    <property type="entry name" value="AMIDOLIGASE ENZYME"/>
    <property type="match status" value="1"/>
</dbReference>
<dbReference type="GeneID" id="5437227"/>
<dbReference type="EMBL" id="CP009815">
    <property type="protein sequence ID" value="ATZ54807.1"/>
    <property type="molecule type" value="Genomic_DNA"/>
</dbReference>
<accession>A0A384JX21</accession>